<feature type="transmembrane region" description="Helical" evidence="4">
    <location>
        <begin position="31"/>
        <end position="58"/>
    </location>
</feature>
<dbReference type="Gene3D" id="3.10.50.10">
    <property type="match status" value="1"/>
</dbReference>
<organism evidence="6 7">
    <name type="scientific">Platanthera guangdongensis</name>
    <dbReference type="NCBI Taxonomy" id="2320717"/>
    <lineage>
        <taxon>Eukaryota</taxon>
        <taxon>Viridiplantae</taxon>
        <taxon>Streptophyta</taxon>
        <taxon>Embryophyta</taxon>
        <taxon>Tracheophyta</taxon>
        <taxon>Spermatophyta</taxon>
        <taxon>Magnoliopsida</taxon>
        <taxon>Liliopsida</taxon>
        <taxon>Asparagales</taxon>
        <taxon>Orchidaceae</taxon>
        <taxon>Orchidoideae</taxon>
        <taxon>Orchideae</taxon>
        <taxon>Orchidinae</taxon>
        <taxon>Platanthera</taxon>
    </lineage>
</organism>
<dbReference type="CDD" id="cd02876">
    <property type="entry name" value="GH18_SI-CLP"/>
    <property type="match status" value="1"/>
</dbReference>
<evidence type="ECO:0000256" key="2">
    <source>
        <dbReference type="ARBA" id="ARBA00040976"/>
    </source>
</evidence>
<dbReference type="PANTHER" id="PTHR46066:SF2">
    <property type="entry name" value="CHITINASE DOMAIN-CONTAINING PROTEIN 1"/>
    <property type="match status" value="1"/>
</dbReference>
<accession>A0ABR2M5V8</accession>
<dbReference type="Gene3D" id="3.20.20.80">
    <property type="entry name" value="Glycosidases"/>
    <property type="match status" value="1"/>
</dbReference>
<dbReference type="PROSITE" id="PS51910">
    <property type="entry name" value="GH18_2"/>
    <property type="match status" value="1"/>
</dbReference>
<evidence type="ECO:0000256" key="1">
    <source>
        <dbReference type="ARBA" id="ARBA00009336"/>
    </source>
</evidence>
<protein>
    <recommendedName>
        <fullName evidence="2">Chitinase domain-containing protein 1</fullName>
    </recommendedName>
</protein>
<evidence type="ECO:0000313" key="6">
    <source>
        <dbReference type="EMBL" id="KAK8959030.1"/>
    </source>
</evidence>
<dbReference type="PANTHER" id="PTHR46066">
    <property type="entry name" value="CHITINASE DOMAIN-CONTAINING PROTEIN 1 FAMILY MEMBER"/>
    <property type="match status" value="1"/>
</dbReference>
<dbReference type="SUPFAM" id="SSF51445">
    <property type="entry name" value="(Trans)glycosidases"/>
    <property type="match status" value="1"/>
</dbReference>
<evidence type="ECO:0000256" key="4">
    <source>
        <dbReference type="SAM" id="Phobius"/>
    </source>
</evidence>
<keyword evidence="4" id="KW-0812">Transmembrane</keyword>
<feature type="compositionally biased region" description="Basic and acidic residues" evidence="3">
    <location>
        <begin position="10"/>
        <end position="21"/>
    </location>
</feature>
<feature type="domain" description="GH18" evidence="5">
    <location>
        <begin position="105"/>
        <end position="442"/>
    </location>
</feature>
<keyword evidence="4" id="KW-1133">Transmembrane helix</keyword>
<dbReference type="SMART" id="SM00636">
    <property type="entry name" value="Glyco_18"/>
    <property type="match status" value="1"/>
</dbReference>
<dbReference type="Pfam" id="PF00704">
    <property type="entry name" value="Glyco_hydro_18"/>
    <property type="match status" value="1"/>
</dbReference>
<dbReference type="Proteomes" id="UP001412067">
    <property type="component" value="Unassembled WGS sequence"/>
</dbReference>
<evidence type="ECO:0000256" key="3">
    <source>
        <dbReference type="SAM" id="MobiDB-lite"/>
    </source>
</evidence>
<evidence type="ECO:0000259" key="5">
    <source>
        <dbReference type="PROSITE" id="PS51910"/>
    </source>
</evidence>
<sequence length="442" mass="50466">MAAKRRNRRKELEPSYRRSFREPGQSSRTNICCCLPTSSCTFFFVFLFLLAGSFVLYWGSRSAPRPMAPILSVYDRNLVKSDVDYREILNENARVALNRSRNFPNPVLAYITPWNSRGYDIAKEFNPKFTHLSPVWYELRSQGRKIFLDGRHNADKGWVSELWKNGNALVLPRVVLEAFPADLLLNRKQLTKACDIILKECKEMGYDGIVLESWSRWAQYGVLHDPELRKMALEFIKRLALGMHSVNSARNASHHLELIFVIPAPHSENLSDYDFGPQELRELGDYVDGFSLMTYDFSGPQNPGPNAPLSWIHSSMELLLGGDDKDGVHRHAHLIFLGINLYGNDFALSKGSGSGAIMGWDYLSLLEKHGPRFRWDEKSAEHFFIYSLDNIHHSVFYPSLKSISVRLDEARAWGAGVSLWEIGQGDVHCKREFAKGFEKGTE</sequence>
<feature type="region of interest" description="Disordered" evidence="3">
    <location>
        <begin position="1"/>
        <end position="26"/>
    </location>
</feature>
<keyword evidence="7" id="KW-1185">Reference proteome</keyword>
<keyword evidence="4" id="KW-0472">Membrane</keyword>
<gene>
    <name evidence="6" type="ORF">KSP40_PGU015699</name>
</gene>
<evidence type="ECO:0000313" key="7">
    <source>
        <dbReference type="Proteomes" id="UP001412067"/>
    </source>
</evidence>
<comment type="caution">
    <text evidence="6">The sequence shown here is derived from an EMBL/GenBank/DDBJ whole genome shotgun (WGS) entry which is preliminary data.</text>
</comment>
<dbReference type="InterPro" id="IPR011583">
    <property type="entry name" value="Chitinase_II/V-like_cat"/>
</dbReference>
<dbReference type="InterPro" id="IPR017853">
    <property type="entry name" value="GH"/>
</dbReference>
<reference evidence="6 7" key="1">
    <citation type="journal article" date="2022" name="Nat. Plants">
        <title>Genomes of leafy and leafless Platanthera orchids illuminate the evolution of mycoheterotrophy.</title>
        <authorList>
            <person name="Li M.H."/>
            <person name="Liu K.W."/>
            <person name="Li Z."/>
            <person name="Lu H.C."/>
            <person name="Ye Q.L."/>
            <person name="Zhang D."/>
            <person name="Wang J.Y."/>
            <person name="Li Y.F."/>
            <person name="Zhong Z.M."/>
            <person name="Liu X."/>
            <person name="Yu X."/>
            <person name="Liu D.K."/>
            <person name="Tu X.D."/>
            <person name="Liu B."/>
            <person name="Hao Y."/>
            <person name="Liao X.Y."/>
            <person name="Jiang Y.T."/>
            <person name="Sun W.H."/>
            <person name="Chen J."/>
            <person name="Chen Y.Q."/>
            <person name="Ai Y."/>
            <person name="Zhai J.W."/>
            <person name="Wu S.S."/>
            <person name="Zhou Z."/>
            <person name="Hsiao Y.Y."/>
            <person name="Wu W.L."/>
            <person name="Chen Y.Y."/>
            <person name="Lin Y.F."/>
            <person name="Hsu J.L."/>
            <person name="Li C.Y."/>
            <person name="Wang Z.W."/>
            <person name="Zhao X."/>
            <person name="Zhong W.Y."/>
            <person name="Ma X.K."/>
            <person name="Ma L."/>
            <person name="Huang J."/>
            <person name="Chen G.Z."/>
            <person name="Huang M.Z."/>
            <person name="Huang L."/>
            <person name="Peng D.H."/>
            <person name="Luo Y.B."/>
            <person name="Zou S.Q."/>
            <person name="Chen S.P."/>
            <person name="Lan S."/>
            <person name="Tsai W.C."/>
            <person name="Van de Peer Y."/>
            <person name="Liu Z.J."/>
        </authorList>
    </citation>
    <scope>NUCLEOTIDE SEQUENCE [LARGE SCALE GENOMIC DNA]</scope>
    <source>
        <strain evidence="6">Lor288</strain>
    </source>
</reference>
<dbReference type="InterPro" id="IPR001223">
    <property type="entry name" value="Glyco_hydro18_cat"/>
</dbReference>
<comment type="similarity">
    <text evidence="1">Belongs to the glycosyl hydrolase 18 family.</text>
</comment>
<proteinExistence type="inferred from homology"/>
<name>A0ABR2M5V8_9ASPA</name>
<dbReference type="EMBL" id="JBBWWR010000012">
    <property type="protein sequence ID" value="KAK8959030.1"/>
    <property type="molecule type" value="Genomic_DNA"/>
</dbReference>
<dbReference type="InterPro" id="IPR029070">
    <property type="entry name" value="Chitinase_insertion_sf"/>
</dbReference>